<dbReference type="KEGG" id="tva:4756010"/>
<protein>
    <submittedName>
        <fullName evidence="1">Hypothetical hydrolase-like protein, putative</fullName>
    </submittedName>
</protein>
<dbReference type="InterPro" id="IPR036412">
    <property type="entry name" value="HAD-like_sf"/>
</dbReference>
<dbReference type="Gene3D" id="3.40.50.1000">
    <property type="entry name" value="HAD superfamily/HAD-like"/>
    <property type="match status" value="1"/>
</dbReference>
<dbReference type="RefSeq" id="XP_001311145.1">
    <property type="nucleotide sequence ID" value="XM_001311144.1"/>
</dbReference>
<evidence type="ECO:0000313" key="1">
    <source>
        <dbReference type="EMBL" id="EAX98215.1"/>
    </source>
</evidence>
<dbReference type="InParanoid" id="A2FA79"/>
<reference evidence="1" key="1">
    <citation type="submission" date="2006-10" db="EMBL/GenBank/DDBJ databases">
        <authorList>
            <person name="Amadeo P."/>
            <person name="Zhao Q."/>
            <person name="Wortman J."/>
            <person name="Fraser-Liggett C."/>
            <person name="Carlton J."/>
        </authorList>
    </citation>
    <scope>NUCLEOTIDE SEQUENCE</scope>
    <source>
        <strain evidence="1">G3</strain>
    </source>
</reference>
<reference evidence="1" key="2">
    <citation type="journal article" date="2007" name="Science">
        <title>Draft genome sequence of the sexually transmitted pathogen Trichomonas vaginalis.</title>
        <authorList>
            <person name="Carlton J.M."/>
            <person name="Hirt R.P."/>
            <person name="Silva J.C."/>
            <person name="Delcher A.L."/>
            <person name="Schatz M."/>
            <person name="Zhao Q."/>
            <person name="Wortman J.R."/>
            <person name="Bidwell S.L."/>
            <person name="Alsmark U.C.M."/>
            <person name="Besteiro S."/>
            <person name="Sicheritz-Ponten T."/>
            <person name="Noel C.J."/>
            <person name="Dacks J.B."/>
            <person name="Foster P.G."/>
            <person name="Simillion C."/>
            <person name="Van de Peer Y."/>
            <person name="Miranda-Saavedra D."/>
            <person name="Barton G.J."/>
            <person name="Westrop G.D."/>
            <person name="Mueller S."/>
            <person name="Dessi D."/>
            <person name="Fiori P.L."/>
            <person name="Ren Q."/>
            <person name="Paulsen I."/>
            <person name="Zhang H."/>
            <person name="Bastida-Corcuera F.D."/>
            <person name="Simoes-Barbosa A."/>
            <person name="Brown M.T."/>
            <person name="Hayes R.D."/>
            <person name="Mukherjee M."/>
            <person name="Okumura C.Y."/>
            <person name="Schneider R."/>
            <person name="Smith A.J."/>
            <person name="Vanacova S."/>
            <person name="Villalvazo M."/>
            <person name="Haas B.J."/>
            <person name="Pertea M."/>
            <person name="Feldblyum T.V."/>
            <person name="Utterback T.R."/>
            <person name="Shu C.L."/>
            <person name="Osoegawa K."/>
            <person name="de Jong P.J."/>
            <person name="Hrdy I."/>
            <person name="Horvathova L."/>
            <person name="Zubacova Z."/>
            <person name="Dolezal P."/>
            <person name="Malik S.B."/>
            <person name="Logsdon J.M. Jr."/>
            <person name="Henze K."/>
            <person name="Gupta A."/>
            <person name="Wang C.C."/>
            <person name="Dunne R.L."/>
            <person name="Upcroft J.A."/>
            <person name="Upcroft P."/>
            <person name="White O."/>
            <person name="Salzberg S.L."/>
            <person name="Tang P."/>
            <person name="Chiu C.-H."/>
            <person name="Lee Y.-S."/>
            <person name="Embley T.M."/>
            <person name="Coombs G.H."/>
            <person name="Mottram J.C."/>
            <person name="Tachezy J."/>
            <person name="Fraser-Liggett C.M."/>
            <person name="Johnson P.J."/>
        </authorList>
    </citation>
    <scope>NUCLEOTIDE SEQUENCE [LARGE SCALE GENOMIC DNA]</scope>
    <source>
        <strain evidence="1">G3</strain>
    </source>
</reference>
<dbReference type="PANTHER" id="PTHR43885:SF1">
    <property type="entry name" value="SUPERFAMILY HYDROLASE, PUTATIVE (AFU_ORTHOLOGUE AFUA_4G13290)-RELATED"/>
    <property type="match status" value="1"/>
</dbReference>
<dbReference type="PANTHER" id="PTHR43885">
    <property type="entry name" value="HALOACID DEHALOGENASE-LIKE HYDROLASE"/>
    <property type="match status" value="1"/>
</dbReference>
<accession>A2FA79</accession>
<dbReference type="InterPro" id="IPR023214">
    <property type="entry name" value="HAD_sf"/>
</dbReference>
<dbReference type="GO" id="GO:0016787">
    <property type="term" value="F:hydrolase activity"/>
    <property type="evidence" value="ECO:0007669"/>
    <property type="project" value="UniProtKB-KW"/>
</dbReference>
<proteinExistence type="predicted"/>
<sequence>MIAEKAKGQTSISDEELFKFLDLEYDYYVKLGCGEFVALPGVKKTLETLNSMPNVTVSLSTGNYDKIAWKKIEHAGVLPLFKERIGGFGDIEERSNILKFARKQAEELRGYKFDRHVHIGDAIQDVRAAQDANAVPVAVETGSKRKPDFPQPCFVIPNLEKGFDEFINIVKTGKPN</sequence>
<dbReference type="SUPFAM" id="SSF56784">
    <property type="entry name" value="HAD-like"/>
    <property type="match status" value="1"/>
</dbReference>
<keyword evidence="1" id="KW-0378">Hydrolase</keyword>
<dbReference type="Pfam" id="PF00702">
    <property type="entry name" value="Hydrolase"/>
    <property type="match status" value="1"/>
</dbReference>
<dbReference type="STRING" id="5722.A2FA79"/>
<dbReference type="VEuPathDB" id="TrichDB:TVAGG3_0390830"/>
<dbReference type="Proteomes" id="UP000001542">
    <property type="component" value="Unassembled WGS sequence"/>
</dbReference>
<name>A2FA79_TRIV3</name>
<dbReference type="SMR" id="A2FA79"/>
<dbReference type="AlphaFoldDB" id="A2FA79"/>
<dbReference type="OrthoDB" id="40579at2759"/>
<dbReference type="EMBL" id="DS113684">
    <property type="protein sequence ID" value="EAX98215.1"/>
    <property type="molecule type" value="Genomic_DNA"/>
</dbReference>
<dbReference type="VEuPathDB" id="TrichDB:TVAG_263320"/>
<keyword evidence="2" id="KW-1185">Reference proteome</keyword>
<evidence type="ECO:0000313" key="2">
    <source>
        <dbReference type="Proteomes" id="UP000001542"/>
    </source>
</evidence>
<organism evidence="1 2">
    <name type="scientific">Trichomonas vaginalis (strain ATCC PRA-98 / G3)</name>
    <dbReference type="NCBI Taxonomy" id="412133"/>
    <lineage>
        <taxon>Eukaryota</taxon>
        <taxon>Metamonada</taxon>
        <taxon>Parabasalia</taxon>
        <taxon>Trichomonadida</taxon>
        <taxon>Trichomonadidae</taxon>
        <taxon>Trichomonas</taxon>
    </lineage>
</organism>
<gene>
    <name evidence="1" type="ORF">TVAG_263320</name>
</gene>